<dbReference type="InterPro" id="IPR029045">
    <property type="entry name" value="ClpP/crotonase-like_dom_sf"/>
</dbReference>
<organism evidence="11 12">
    <name type="scientific">Falsiporphyromonas endometrii</name>
    <dbReference type="NCBI Taxonomy" id="1387297"/>
    <lineage>
        <taxon>Bacteria</taxon>
        <taxon>Pseudomonadati</taxon>
        <taxon>Bacteroidota</taxon>
        <taxon>Bacteroidia</taxon>
        <taxon>Bacteroidales</taxon>
        <taxon>Porphyromonadaceae</taxon>
        <taxon>Falsiporphyromonas</taxon>
    </lineage>
</organism>
<dbReference type="CDD" id="cd07562">
    <property type="entry name" value="Peptidase_S41_TRI"/>
    <property type="match status" value="1"/>
</dbReference>
<dbReference type="InterPro" id="IPR028204">
    <property type="entry name" value="Tricorn_C1"/>
</dbReference>
<dbReference type="Proteomes" id="UP001596020">
    <property type="component" value="Unassembled WGS sequence"/>
</dbReference>
<dbReference type="InterPro" id="IPR001478">
    <property type="entry name" value="PDZ"/>
</dbReference>
<dbReference type="Pfam" id="PF03572">
    <property type="entry name" value="Peptidase_S41"/>
    <property type="match status" value="1"/>
</dbReference>
<evidence type="ECO:0000313" key="12">
    <source>
        <dbReference type="Proteomes" id="UP001596020"/>
    </source>
</evidence>
<accession>A0ABV9K8J7</accession>
<feature type="signal peptide" evidence="9">
    <location>
        <begin position="1"/>
        <end position="21"/>
    </location>
</feature>
<keyword evidence="12" id="KW-1185">Reference proteome</keyword>
<reference evidence="12" key="1">
    <citation type="journal article" date="2019" name="Int. J. Syst. Evol. Microbiol.">
        <title>The Global Catalogue of Microorganisms (GCM) 10K type strain sequencing project: providing services to taxonomists for standard genome sequencing and annotation.</title>
        <authorList>
            <consortium name="The Broad Institute Genomics Platform"/>
            <consortium name="The Broad Institute Genome Sequencing Center for Infectious Disease"/>
            <person name="Wu L."/>
            <person name="Ma J."/>
        </authorList>
    </citation>
    <scope>NUCLEOTIDE SEQUENCE [LARGE SCALE GENOMIC DNA]</scope>
    <source>
        <strain evidence="12">CGMCC 4.7357</strain>
    </source>
</reference>
<dbReference type="SUPFAM" id="SSF50156">
    <property type="entry name" value="PDZ domain-like"/>
    <property type="match status" value="1"/>
</dbReference>
<dbReference type="SUPFAM" id="SSF69304">
    <property type="entry name" value="Tricorn protease N-terminal domain"/>
    <property type="match status" value="3"/>
</dbReference>
<dbReference type="Gene3D" id="2.120.10.30">
    <property type="entry name" value="TolB, C-terminal domain"/>
    <property type="match status" value="1"/>
</dbReference>
<evidence type="ECO:0000256" key="4">
    <source>
        <dbReference type="ARBA" id="ARBA00022670"/>
    </source>
</evidence>
<dbReference type="Gene3D" id="3.30.750.44">
    <property type="match status" value="1"/>
</dbReference>
<feature type="domain" description="PDZ" evidence="10">
    <location>
        <begin position="764"/>
        <end position="832"/>
    </location>
</feature>
<keyword evidence="4 7" id="KW-0645">Protease</keyword>
<evidence type="ECO:0000256" key="6">
    <source>
        <dbReference type="ARBA" id="ARBA00022825"/>
    </source>
</evidence>
<gene>
    <name evidence="11" type="ORF">ACFO3G_06915</name>
</gene>
<comment type="subcellular location">
    <subcellularLocation>
        <location evidence="1 7">Cytoplasm</location>
    </subcellularLocation>
</comment>
<evidence type="ECO:0000259" key="10">
    <source>
        <dbReference type="PROSITE" id="PS50106"/>
    </source>
</evidence>
<comment type="similarity">
    <text evidence="2 7">Belongs to the peptidase S41B family.</text>
</comment>
<dbReference type="EMBL" id="JBHSGO010000192">
    <property type="protein sequence ID" value="MFC4666326.1"/>
    <property type="molecule type" value="Genomic_DNA"/>
</dbReference>
<dbReference type="Pfam" id="PF26550">
    <property type="entry name" value="Tricorn_2nd"/>
    <property type="match status" value="1"/>
</dbReference>
<keyword evidence="9" id="KW-0732">Signal</keyword>
<sequence length="1082" mass="122211">MKLKHLVLAVVFVLTSMSGFATDNPLWMRYPVISPNGSEVAFAYKGDIYKVSVEGGVAQRLTMNAGYNSMPVWSPDGKQIAFMSNRNSNGFDIYIVPSIGGQEKRLTTHSGTETPYTFTNDGKYIVFKAHIQDPVSSALHPAGWMTELYKVSVNGGRPIQIMPTPAEYVQFSKDGNKIIFQDVKGSENQWRKHHTSSVTRDIVEYNFKTGERKFIIKHDGEDRNPVYSPDETKIYFLSERNGGSMNIYEASLNNPSAVKAITNLKDEPVRFLSIDNNGKLCYGYGGEIYTLKPGEKAKKLKVSILESNDPQELRVNYSRGFSSADVSPDGKQIAFINRGEVFVTSTDYTTTKRITKTAAAESDVTFGGDNRSIVYCSDRSGKWDLYKASIERKDELNFPNATLIKEELLIPGSKAEKQYPKFSPDGKELAFVQDRSKLMVYNLKTKKVRQITDGSMQHERTGEMTFEWSPDSKWFAIEYVAKDHAPYSDIGIVSAKGGEPIFNITNSGYFDSNPHWALDGNAIIFNSEQFGMRNHASWGSQSDVMMVFMNREAYNKYKMNEEEYELYTEEEKLEKEAEEKANKDKKKKDDKKDNSKDIVIETKNMEDRIVRLTPNSSDLGDAIITSDGKTLYYFAAFEGGYDLWSHDLRKKSTQLLKKLDGRWSIFKMDKDGKNIFILGSSPQKMDAATASLKPISYDAEMTIDRAAERKAMFEEVKREEAMRFYETNMHGVNWPKLTSIYERYLPYINNNYDFAEMLSELLGELNVSHTGSGYFGTGADEPTAELGLFLSSKAGKDGLIVDEVIDNGPFDTFQSKLKAGDIIEKINGEDIKADMDYFPLLNGKVGKNILVSIYDPKTGKRWDEVVKGISSGKLSGLLYTRWVKQRAAEVDKLSNGQLGYVHIPSMGDPSFRSVYADVLGKYYDRKAIVIDVRYNGGGRLHEDLEIFFSGKKYLEQVVRGKNYCEMPSRRWNHPSIMLICEADYSNAHGSPWVYKHMNIGRLVGMPVPGTMTSVNWVTLQDPTLYYGIPAVGYKTAEGNYLENSQLEPDIKLPLDYDRALNGEDNQIEAAVKDLLQTVKNEK</sequence>
<feature type="coiled-coil region" evidence="8">
    <location>
        <begin position="550"/>
        <end position="594"/>
    </location>
</feature>
<dbReference type="SUPFAM" id="SSF52096">
    <property type="entry name" value="ClpP/crotonase"/>
    <property type="match status" value="1"/>
</dbReference>
<keyword evidence="5 7" id="KW-0378">Hydrolase</keyword>
<keyword evidence="6 7" id="KW-0720">Serine protease</keyword>
<dbReference type="InterPro" id="IPR011042">
    <property type="entry name" value="6-blade_b-propeller_TolB-like"/>
</dbReference>
<dbReference type="PANTHER" id="PTHR43253:SF1">
    <property type="entry name" value="TRICORN PROTEASE HOMOLOG 2-RELATED"/>
    <property type="match status" value="1"/>
</dbReference>
<dbReference type="InterPro" id="IPR005151">
    <property type="entry name" value="Tail-specific_protease"/>
</dbReference>
<comment type="caution">
    <text evidence="11">The sequence shown here is derived from an EMBL/GenBank/DDBJ whole genome shotgun (WGS) entry which is preliminary data.</text>
</comment>
<dbReference type="PIRSF" id="PIRSF036421">
    <property type="entry name" value="Tricorn_protease"/>
    <property type="match status" value="1"/>
</dbReference>
<dbReference type="RefSeq" id="WP_380079285.1">
    <property type="nucleotide sequence ID" value="NZ_JBHSGO010000192.1"/>
</dbReference>
<keyword evidence="8" id="KW-0175">Coiled coil</keyword>
<evidence type="ECO:0000313" key="11">
    <source>
        <dbReference type="EMBL" id="MFC4666326.1"/>
    </source>
</evidence>
<dbReference type="InterPro" id="IPR012393">
    <property type="entry name" value="Tricorn_protease"/>
</dbReference>
<evidence type="ECO:0000256" key="1">
    <source>
        <dbReference type="ARBA" id="ARBA00004496"/>
    </source>
</evidence>
<dbReference type="Pfam" id="PF14684">
    <property type="entry name" value="Tricorn_C1"/>
    <property type="match status" value="1"/>
</dbReference>
<keyword evidence="3 7" id="KW-0963">Cytoplasm</keyword>
<dbReference type="EC" id="3.4.21.-" evidence="7"/>
<protein>
    <recommendedName>
        <fullName evidence="7">Tricorn protease homolog</fullName>
        <ecNumber evidence="7">3.4.21.-</ecNumber>
    </recommendedName>
</protein>
<dbReference type="Pfam" id="PF26549">
    <property type="entry name" value="Tricorn_N"/>
    <property type="match status" value="1"/>
</dbReference>
<comment type="function">
    <text evidence="7">Degrades oligopeptides.</text>
</comment>
<evidence type="ECO:0000256" key="2">
    <source>
        <dbReference type="ARBA" id="ARBA00008524"/>
    </source>
</evidence>
<evidence type="ECO:0000256" key="9">
    <source>
        <dbReference type="SAM" id="SignalP"/>
    </source>
</evidence>
<evidence type="ECO:0000256" key="3">
    <source>
        <dbReference type="ARBA" id="ARBA00022490"/>
    </source>
</evidence>
<dbReference type="Gene3D" id="2.120.10.60">
    <property type="entry name" value="Tricorn protease N-terminal domain"/>
    <property type="match status" value="2"/>
</dbReference>
<evidence type="ECO:0000256" key="7">
    <source>
        <dbReference type="PIRNR" id="PIRNR036421"/>
    </source>
</evidence>
<dbReference type="Gene3D" id="2.30.42.10">
    <property type="match status" value="1"/>
</dbReference>
<dbReference type="PROSITE" id="PS50106">
    <property type="entry name" value="PDZ"/>
    <property type="match status" value="1"/>
</dbReference>
<dbReference type="PANTHER" id="PTHR43253">
    <property type="entry name" value="TRICORN PROTEASE HOMOLOG 2-RELATED"/>
    <property type="match status" value="1"/>
</dbReference>
<feature type="chain" id="PRO_5046556630" description="Tricorn protease homolog" evidence="9">
    <location>
        <begin position="22"/>
        <end position="1082"/>
    </location>
</feature>
<proteinExistence type="inferred from homology"/>
<dbReference type="InterPro" id="IPR036034">
    <property type="entry name" value="PDZ_sf"/>
</dbReference>
<evidence type="ECO:0000256" key="5">
    <source>
        <dbReference type="ARBA" id="ARBA00022801"/>
    </source>
</evidence>
<evidence type="ECO:0000256" key="8">
    <source>
        <dbReference type="SAM" id="Coils"/>
    </source>
</evidence>
<name>A0ABV9K8J7_9PORP</name>
<dbReference type="Gene3D" id="3.90.226.10">
    <property type="entry name" value="2-enoyl-CoA Hydratase, Chain A, domain 1"/>
    <property type="match status" value="1"/>
</dbReference>